<feature type="chain" id="PRO_5045996557" evidence="5">
    <location>
        <begin position="25"/>
        <end position="200"/>
    </location>
</feature>
<dbReference type="InterPro" id="IPR006665">
    <property type="entry name" value="OmpA-like"/>
</dbReference>
<feature type="signal peptide" evidence="5">
    <location>
        <begin position="1"/>
        <end position="24"/>
    </location>
</feature>
<dbReference type="PROSITE" id="PS51123">
    <property type="entry name" value="OMPA_2"/>
    <property type="match status" value="1"/>
</dbReference>
<dbReference type="PRINTS" id="PR01021">
    <property type="entry name" value="OMPADOMAIN"/>
</dbReference>
<accession>A0ABT3MPS7</accession>
<dbReference type="EMBL" id="JAPFCC010000001">
    <property type="protein sequence ID" value="MCW7551367.1"/>
    <property type="molecule type" value="Genomic_DNA"/>
</dbReference>
<keyword evidence="2 4" id="KW-0472">Membrane</keyword>
<keyword evidence="3" id="KW-0998">Cell outer membrane</keyword>
<dbReference type="CDD" id="cd07185">
    <property type="entry name" value="OmpA_C-like"/>
    <property type="match status" value="1"/>
</dbReference>
<proteinExistence type="predicted"/>
<gene>
    <name evidence="7" type="ORF">NX722_01655</name>
</gene>
<evidence type="ECO:0000313" key="7">
    <source>
        <dbReference type="EMBL" id="MCW7551367.1"/>
    </source>
</evidence>
<protein>
    <submittedName>
        <fullName evidence="7">OmpA family protein</fullName>
    </submittedName>
</protein>
<dbReference type="SUPFAM" id="SSF103088">
    <property type="entry name" value="OmpA-like"/>
    <property type="match status" value="1"/>
</dbReference>
<evidence type="ECO:0000256" key="4">
    <source>
        <dbReference type="PROSITE-ProRule" id="PRU00473"/>
    </source>
</evidence>
<evidence type="ECO:0000256" key="2">
    <source>
        <dbReference type="ARBA" id="ARBA00023136"/>
    </source>
</evidence>
<reference evidence="7 8" key="1">
    <citation type="submission" date="2022-10" db="EMBL/GenBank/DDBJ databases">
        <title>High-quality genome sequences of two octocoral-associated bacteria, Endozoicomonas euniceicola EF212 and Endozoicomonas gorgoniicola PS125.</title>
        <authorList>
            <person name="Chiou Y.-J."/>
            <person name="Chen Y.-H."/>
        </authorList>
    </citation>
    <scope>NUCLEOTIDE SEQUENCE [LARGE SCALE GENOMIC DNA]</scope>
    <source>
        <strain evidence="7 8">PS125</strain>
    </source>
</reference>
<name>A0ABT3MPS7_9GAMM</name>
<sequence>MTIRKLKLSAIILALLFTTGCASTSNQQHTSAPSQHWAVCAAKGGAVLGVPAAAYSWATGGAAFVTGAVISGTACALADPVTDDVFEIPNQDSLDTLYFAFNSTAVQAMGEQKLNELLTQISDDSRIIITGHACAIGTRTFNQDLSERRAMAIKNWLINHGVPEEHIKTLGRGESEPVRGNETEVMRRENRRAVIRVTQR</sequence>
<dbReference type="RefSeq" id="WP_262566426.1">
    <property type="nucleotide sequence ID" value="NZ_JAPFCC010000001.1"/>
</dbReference>
<dbReference type="InterPro" id="IPR006664">
    <property type="entry name" value="OMP_bac"/>
</dbReference>
<evidence type="ECO:0000256" key="3">
    <source>
        <dbReference type="ARBA" id="ARBA00023237"/>
    </source>
</evidence>
<dbReference type="InterPro" id="IPR036737">
    <property type="entry name" value="OmpA-like_sf"/>
</dbReference>
<dbReference type="Gene3D" id="3.30.1330.60">
    <property type="entry name" value="OmpA-like domain"/>
    <property type="match status" value="1"/>
</dbReference>
<comment type="subcellular location">
    <subcellularLocation>
        <location evidence="1">Cell outer membrane</location>
    </subcellularLocation>
</comment>
<evidence type="ECO:0000256" key="5">
    <source>
        <dbReference type="SAM" id="SignalP"/>
    </source>
</evidence>
<dbReference type="Pfam" id="PF00691">
    <property type="entry name" value="OmpA"/>
    <property type="match status" value="1"/>
</dbReference>
<organism evidence="7 8">
    <name type="scientific">Endozoicomonas gorgoniicola</name>
    <dbReference type="NCBI Taxonomy" id="1234144"/>
    <lineage>
        <taxon>Bacteria</taxon>
        <taxon>Pseudomonadati</taxon>
        <taxon>Pseudomonadota</taxon>
        <taxon>Gammaproteobacteria</taxon>
        <taxon>Oceanospirillales</taxon>
        <taxon>Endozoicomonadaceae</taxon>
        <taxon>Endozoicomonas</taxon>
    </lineage>
</organism>
<keyword evidence="5" id="KW-0732">Signal</keyword>
<dbReference type="InterPro" id="IPR050330">
    <property type="entry name" value="Bact_OuterMem_StrucFunc"/>
</dbReference>
<evidence type="ECO:0000313" key="8">
    <source>
        <dbReference type="Proteomes" id="UP001209854"/>
    </source>
</evidence>
<dbReference type="PROSITE" id="PS51257">
    <property type="entry name" value="PROKAR_LIPOPROTEIN"/>
    <property type="match status" value="1"/>
</dbReference>
<keyword evidence="8" id="KW-1185">Reference proteome</keyword>
<dbReference type="PANTHER" id="PTHR30329">
    <property type="entry name" value="STATOR ELEMENT OF FLAGELLAR MOTOR COMPLEX"/>
    <property type="match status" value="1"/>
</dbReference>
<feature type="domain" description="OmpA-like" evidence="6">
    <location>
        <begin position="82"/>
        <end position="200"/>
    </location>
</feature>
<comment type="caution">
    <text evidence="7">The sequence shown here is derived from an EMBL/GenBank/DDBJ whole genome shotgun (WGS) entry which is preliminary data.</text>
</comment>
<evidence type="ECO:0000259" key="6">
    <source>
        <dbReference type="PROSITE" id="PS51123"/>
    </source>
</evidence>
<dbReference type="PANTHER" id="PTHR30329:SF21">
    <property type="entry name" value="LIPOPROTEIN YIAD-RELATED"/>
    <property type="match status" value="1"/>
</dbReference>
<dbReference type="Proteomes" id="UP001209854">
    <property type="component" value="Unassembled WGS sequence"/>
</dbReference>
<evidence type="ECO:0000256" key="1">
    <source>
        <dbReference type="ARBA" id="ARBA00004442"/>
    </source>
</evidence>